<comment type="caution">
    <text evidence="1">The sequence shown here is derived from an EMBL/GenBank/DDBJ whole genome shotgun (WGS) entry which is preliminary data.</text>
</comment>
<evidence type="ECO:0000313" key="1">
    <source>
        <dbReference type="EMBL" id="KAI0059218.1"/>
    </source>
</evidence>
<dbReference type="Proteomes" id="UP000814140">
    <property type="component" value="Unassembled WGS sequence"/>
</dbReference>
<dbReference type="EMBL" id="MU277228">
    <property type="protein sequence ID" value="KAI0059218.1"/>
    <property type="molecule type" value="Genomic_DNA"/>
</dbReference>
<reference evidence="1" key="2">
    <citation type="journal article" date="2022" name="New Phytol.">
        <title>Evolutionary transition to the ectomycorrhizal habit in the genomes of a hyperdiverse lineage of mushroom-forming fungi.</title>
        <authorList>
            <person name="Looney B."/>
            <person name="Miyauchi S."/>
            <person name="Morin E."/>
            <person name="Drula E."/>
            <person name="Courty P.E."/>
            <person name="Kohler A."/>
            <person name="Kuo A."/>
            <person name="LaButti K."/>
            <person name="Pangilinan J."/>
            <person name="Lipzen A."/>
            <person name="Riley R."/>
            <person name="Andreopoulos W."/>
            <person name="He G."/>
            <person name="Johnson J."/>
            <person name="Nolan M."/>
            <person name="Tritt A."/>
            <person name="Barry K.W."/>
            <person name="Grigoriev I.V."/>
            <person name="Nagy L.G."/>
            <person name="Hibbett D."/>
            <person name="Henrissat B."/>
            <person name="Matheny P.B."/>
            <person name="Labbe J."/>
            <person name="Martin F.M."/>
        </authorList>
    </citation>
    <scope>NUCLEOTIDE SEQUENCE</scope>
    <source>
        <strain evidence="1">HHB10654</strain>
    </source>
</reference>
<evidence type="ECO:0000313" key="2">
    <source>
        <dbReference type="Proteomes" id="UP000814140"/>
    </source>
</evidence>
<reference evidence="1" key="1">
    <citation type="submission" date="2021-03" db="EMBL/GenBank/DDBJ databases">
        <authorList>
            <consortium name="DOE Joint Genome Institute"/>
            <person name="Ahrendt S."/>
            <person name="Looney B.P."/>
            <person name="Miyauchi S."/>
            <person name="Morin E."/>
            <person name="Drula E."/>
            <person name="Courty P.E."/>
            <person name="Chicoki N."/>
            <person name="Fauchery L."/>
            <person name="Kohler A."/>
            <person name="Kuo A."/>
            <person name="Labutti K."/>
            <person name="Pangilinan J."/>
            <person name="Lipzen A."/>
            <person name="Riley R."/>
            <person name="Andreopoulos W."/>
            <person name="He G."/>
            <person name="Johnson J."/>
            <person name="Barry K.W."/>
            <person name="Grigoriev I.V."/>
            <person name="Nagy L."/>
            <person name="Hibbett D."/>
            <person name="Henrissat B."/>
            <person name="Matheny P.B."/>
            <person name="Labbe J."/>
            <person name="Martin F."/>
        </authorList>
    </citation>
    <scope>NUCLEOTIDE SEQUENCE</scope>
    <source>
        <strain evidence="1">HHB10654</strain>
    </source>
</reference>
<organism evidence="1 2">
    <name type="scientific">Artomyces pyxidatus</name>
    <dbReference type="NCBI Taxonomy" id="48021"/>
    <lineage>
        <taxon>Eukaryota</taxon>
        <taxon>Fungi</taxon>
        <taxon>Dikarya</taxon>
        <taxon>Basidiomycota</taxon>
        <taxon>Agaricomycotina</taxon>
        <taxon>Agaricomycetes</taxon>
        <taxon>Russulales</taxon>
        <taxon>Auriscalpiaceae</taxon>
        <taxon>Artomyces</taxon>
    </lineage>
</organism>
<gene>
    <name evidence="1" type="ORF">BV25DRAFT_1829260</name>
</gene>
<keyword evidence="2" id="KW-1185">Reference proteome</keyword>
<protein>
    <submittedName>
        <fullName evidence="1">Uncharacterized protein</fullName>
    </submittedName>
</protein>
<proteinExistence type="predicted"/>
<name>A0ACB8SRT3_9AGAM</name>
<sequence length="161" mass="16967">MGKKCPFKHPAEPLLPIGAFKAHNGTVYFPVPVPSSEKASNGEPHYGFVTRFGVEFVPSVAPAPARSELDGLSFPSLDLTPTQATFGMEHPRLALFDQGLPVNPPQAAREKTADVPKGRCQSIGVGAAVEAAILKAGTVNRKAKKGRNGKKKVSWAAGAKP</sequence>
<accession>A0ACB8SRT3</accession>